<proteinExistence type="predicted"/>
<dbReference type="EMBL" id="QPJO01000002">
    <property type="protein sequence ID" value="RCW92517.1"/>
    <property type="molecule type" value="Genomic_DNA"/>
</dbReference>
<name>A0A368ZIQ2_9FLAO</name>
<comment type="caution">
    <text evidence="2">The sequence shown here is derived from an EMBL/GenBank/DDBJ whole genome shotgun (WGS) entry which is preliminary data.</text>
</comment>
<dbReference type="RefSeq" id="WP_114309281.1">
    <property type="nucleotide sequence ID" value="NZ_QPJO01000002.1"/>
</dbReference>
<dbReference type="OrthoDB" id="1181409at2"/>
<feature type="signal peptide" evidence="1">
    <location>
        <begin position="1"/>
        <end position="21"/>
    </location>
</feature>
<keyword evidence="3" id="KW-1185">Reference proteome</keyword>
<feature type="chain" id="PRO_5016793529" evidence="1">
    <location>
        <begin position="22"/>
        <end position="168"/>
    </location>
</feature>
<evidence type="ECO:0000313" key="2">
    <source>
        <dbReference type="EMBL" id="RCW92517.1"/>
    </source>
</evidence>
<keyword evidence="1" id="KW-0732">Signal</keyword>
<sequence>MKKLFIFLTIIFIWAAQPSHAQFFKKIKDKLDKPLIKQKDKKISEEELEKRKNIKLPDVGTLDKDEALKAIAVKGLDSYYSKHSMSNTHQYITSNTWSTVKHKDTGVPLYQWAVGAVVQKNSDGQCMLYEFILRRDYTGGGQYGDSYFNGINRGTIKAPYGNYIACVE</sequence>
<reference evidence="2 3" key="1">
    <citation type="submission" date="2018-07" db="EMBL/GenBank/DDBJ databases">
        <title>Genomic Encyclopedia of Type Strains, Phase III (KMG-III): the genomes of soil and plant-associated and newly described type strains.</title>
        <authorList>
            <person name="Whitman W."/>
        </authorList>
    </citation>
    <scope>NUCLEOTIDE SEQUENCE [LARGE SCALE GENOMIC DNA]</scope>
    <source>
        <strain evidence="2 3">CECT 7958</strain>
    </source>
</reference>
<organism evidence="2 3">
    <name type="scientific">Winogradskyella arenosi</name>
    <dbReference type="NCBI Taxonomy" id="533325"/>
    <lineage>
        <taxon>Bacteria</taxon>
        <taxon>Pseudomonadati</taxon>
        <taxon>Bacteroidota</taxon>
        <taxon>Flavobacteriia</taxon>
        <taxon>Flavobacteriales</taxon>
        <taxon>Flavobacteriaceae</taxon>
        <taxon>Winogradskyella</taxon>
    </lineage>
</organism>
<evidence type="ECO:0000256" key="1">
    <source>
        <dbReference type="SAM" id="SignalP"/>
    </source>
</evidence>
<evidence type="ECO:0000313" key="3">
    <source>
        <dbReference type="Proteomes" id="UP000253436"/>
    </source>
</evidence>
<accession>A0A368ZIQ2</accession>
<dbReference type="AlphaFoldDB" id="A0A368ZIQ2"/>
<dbReference type="Proteomes" id="UP000253436">
    <property type="component" value="Unassembled WGS sequence"/>
</dbReference>
<protein>
    <submittedName>
        <fullName evidence="2">Uncharacterized protein</fullName>
    </submittedName>
</protein>
<gene>
    <name evidence="2" type="ORF">DFQ08_102547</name>
</gene>